<evidence type="ECO:0000313" key="2">
    <source>
        <dbReference type="Proteomes" id="UP000077755"/>
    </source>
</evidence>
<reference evidence="1" key="2">
    <citation type="submission" date="2022-03" db="EMBL/GenBank/DDBJ databases">
        <title>Draft title - Genomic analysis of global carrot germplasm unveils the trajectory of domestication and the origin of high carotenoid orange carrot.</title>
        <authorList>
            <person name="Iorizzo M."/>
            <person name="Ellison S."/>
            <person name="Senalik D."/>
            <person name="Macko-Podgorni A."/>
            <person name="Grzebelus D."/>
            <person name="Bostan H."/>
            <person name="Rolling W."/>
            <person name="Curaba J."/>
            <person name="Simon P."/>
        </authorList>
    </citation>
    <scope>NUCLEOTIDE SEQUENCE</scope>
    <source>
        <tissue evidence="1">Leaf</tissue>
    </source>
</reference>
<dbReference type="EMBL" id="CP093344">
    <property type="protein sequence ID" value="WOG87253.1"/>
    <property type="molecule type" value="Genomic_DNA"/>
</dbReference>
<sequence>MADDVAVDAEGNAYITDLNKSKLWKVGVSGEYLLPIESPIFSPAVWYHKLATLNGIVYHPKGYLLVSHSTTGDLFKVDIMNNNAVKLVKMIGKSLSLPDGLELLSPNRLVVASMLGISLVGSNDDWETATILEKAPVVRHRFATGVTVKDAKVYINHMFGMGYPKKKHVLAEAVFAVL</sequence>
<dbReference type="AlphaFoldDB" id="A0AAF1ALN0"/>
<dbReference type="PANTHER" id="PTHR31460">
    <property type="match status" value="1"/>
</dbReference>
<gene>
    <name evidence="1" type="ORF">DCAR_0206476</name>
</gene>
<dbReference type="InterPro" id="IPR011042">
    <property type="entry name" value="6-blade_b-propeller_TolB-like"/>
</dbReference>
<dbReference type="SUPFAM" id="SSF63829">
    <property type="entry name" value="Calcium-dependent phosphotriesterase"/>
    <property type="match status" value="1"/>
</dbReference>
<organism evidence="1 2">
    <name type="scientific">Daucus carota subsp. sativus</name>
    <name type="common">Carrot</name>
    <dbReference type="NCBI Taxonomy" id="79200"/>
    <lineage>
        <taxon>Eukaryota</taxon>
        <taxon>Viridiplantae</taxon>
        <taxon>Streptophyta</taxon>
        <taxon>Embryophyta</taxon>
        <taxon>Tracheophyta</taxon>
        <taxon>Spermatophyta</taxon>
        <taxon>Magnoliopsida</taxon>
        <taxon>eudicotyledons</taxon>
        <taxon>Gunneridae</taxon>
        <taxon>Pentapetalae</taxon>
        <taxon>asterids</taxon>
        <taxon>campanulids</taxon>
        <taxon>Apiales</taxon>
        <taxon>Apiaceae</taxon>
        <taxon>Apioideae</taxon>
        <taxon>Scandiceae</taxon>
        <taxon>Daucinae</taxon>
        <taxon>Daucus</taxon>
        <taxon>Daucus sect. Daucus</taxon>
    </lineage>
</organism>
<name>A0AAF1ALN0_DAUCS</name>
<reference evidence="1" key="1">
    <citation type="journal article" date="2016" name="Nat. Genet.">
        <title>A high-quality carrot genome assembly provides new insights into carotenoid accumulation and asterid genome evolution.</title>
        <authorList>
            <person name="Iorizzo M."/>
            <person name="Ellison S."/>
            <person name="Senalik D."/>
            <person name="Zeng P."/>
            <person name="Satapoomin P."/>
            <person name="Huang J."/>
            <person name="Bowman M."/>
            <person name="Iovene M."/>
            <person name="Sanseverino W."/>
            <person name="Cavagnaro P."/>
            <person name="Yildiz M."/>
            <person name="Macko-Podgorni A."/>
            <person name="Moranska E."/>
            <person name="Grzebelus E."/>
            <person name="Grzebelus D."/>
            <person name="Ashrafi H."/>
            <person name="Zheng Z."/>
            <person name="Cheng S."/>
            <person name="Spooner D."/>
            <person name="Van Deynze A."/>
            <person name="Simon P."/>
        </authorList>
    </citation>
    <scope>NUCLEOTIDE SEQUENCE</scope>
    <source>
        <tissue evidence="1">Leaf</tissue>
    </source>
</reference>
<dbReference type="InterPro" id="IPR053224">
    <property type="entry name" value="Sensory_adhesion_molecule"/>
</dbReference>
<dbReference type="KEGG" id="dcr:108210057"/>
<dbReference type="Proteomes" id="UP000077755">
    <property type="component" value="Chromosome 2"/>
</dbReference>
<protein>
    <submittedName>
        <fullName evidence="1">Uncharacterized protein</fullName>
    </submittedName>
</protein>
<proteinExistence type="predicted"/>
<dbReference type="GO" id="GO:0005783">
    <property type="term" value="C:endoplasmic reticulum"/>
    <property type="evidence" value="ECO:0007669"/>
    <property type="project" value="TreeGrafter"/>
</dbReference>
<accession>A0AAF1ALN0</accession>
<keyword evidence="2" id="KW-1185">Reference proteome</keyword>
<evidence type="ECO:0000313" key="1">
    <source>
        <dbReference type="EMBL" id="WOG87253.1"/>
    </source>
</evidence>
<dbReference type="Gene3D" id="2.120.10.30">
    <property type="entry name" value="TolB, C-terminal domain"/>
    <property type="match status" value="1"/>
</dbReference>
<dbReference type="PANTHER" id="PTHR31460:SF0">
    <property type="entry name" value="CALCIUM-DEPENDENT PHOSPHOTRIESTERASE SUPERFAMILY PROTEIN-RELATED"/>
    <property type="match status" value="1"/>
</dbReference>